<evidence type="ECO:0000313" key="1">
    <source>
        <dbReference type="EMBL" id="WBO24068.1"/>
    </source>
</evidence>
<sequence>MTTAEHYRAQAAAQRALAAKSDLANRRAMHERSAAMWDEMAQSAEDTIERTLVNAAAKSARA</sequence>
<accession>A0ABY7NRC9</accession>
<dbReference type="EMBL" id="CP115174">
    <property type="protein sequence ID" value="WBO24068.1"/>
    <property type="molecule type" value="Genomic_DNA"/>
</dbReference>
<gene>
    <name evidence="1" type="ORF">PBT88_08145</name>
</gene>
<organism evidence="1 2">
    <name type="scientific">Sphingomonas abietis</name>
    <dbReference type="NCBI Taxonomy" id="3012344"/>
    <lineage>
        <taxon>Bacteria</taxon>
        <taxon>Pseudomonadati</taxon>
        <taxon>Pseudomonadota</taxon>
        <taxon>Alphaproteobacteria</taxon>
        <taxon>Sphingomonadales</taxon>
        <taxon>Sphingomonadaceae</taxon>
        <taxon>Sphingomonas</taxon>
    </lineage>
</organism>
<evidence type="ECO:0000313" key="2">
    <source>
        <dbReference type="Proteomes" id="UP001210865"/>
    </source>
</evidence>
<dbReference type="Proteomes" id="UP001210865">
    <property type="component" value="Chromosome"/>
</dbReference>
<proteinExistence type="predicted"/>
<name>A0ABY7NRC9_9SPHN</name>
<protein>
    <submittedName>
        <fullName evidence="1">Uncharacterized protein</fullName>
    </submittedName>
</protein>
<dbReference type="RefSeq" id="WP_270078697.1">
    <property type="nucleotide sequence ID" value="NZ_CP115174.1"/>
</dbReference>
<reference evidence="1 2" key="1">
    <citation type="submission" date="2022-12" db="EMBL/GenBank/DDBJ databases">
        <title>Sphingomonas abieness sp. nov., an endophytic bacterium isolated from Abies koreana.</title>
        <authorList>
            <person name="Jiang L."/>
            <person name="Lee J."/>
        </authorList>
    </citation>
    <scope>NUCLEOTIDE SEQUENCE [LARGE SCALE GENOMIC DNA]</scope>
    <source>
        <strain evidence="2">PAMB 00755</strain>
    </source>
</reference>
<keyword evidence="2" id="KW-1185">Reference proteome</keyword>